<dbReference type="PANTHER" id="PTHR43266:SF9">
    <property type="entry name" value="PERMEASE, MAJOR FACILITATOR SUPERFAMILY-RELATED"/>
    <property type="match status" value="1"/>
</dbReference>
<evidence type="ECO:0000256" key="7">
    <source>
        <dbReference type="SAM" id="Phobius"/>
    </source>
</evidence>
<dbReference type="Pfam" id="PF07690">
    <property type="entry name" value="MFS_1"/>
    <property type="match status" value="1"/>
</dbReference>
<feature type="transmembrane region" description="Helical" evidence="7">
    <location>
        <begin position="141"/>
        <end position="163"/>
    </location>
</feature>
<feature type="transmembrane region" description="Helical" evidence="7">
    <location>
        <begin position="43"/>
        <end position="63"/>
    </location>
</feature>
<dbReference type="SUPFAM" id="SSF103473">
    <property type="entry name" value="MFS general substrate transporter"/>
    <property type="match status" value="1"/>
</dbReference>
<organism evidence="8 9">
    <name type="scientific">Metasolibacillus meyeri</name>
    <dbReference type="NCBI Taxonomy" id="1071052"/>
    <lineage>
        <taxon>Bacteria</taxon>
        <taxon>Bacillati</taxon>
        <taxon>Bacillota</taxon>
        <taxon>Bacilli</taxon>
        <taxon>Bacillales</taxon>
        <taxon>Caryophanaceae</taxon>
        <taxon>Metasolibacillus</taxon>
    </lineage>
</organism>
<dbReference type="InterPro" id="IPR022324">
    <property type="entry name" value="Bacilysin_exporter_BacE_put"/>
</dbReference>
<dbReference type="InterPro" id="IPR011701">
    <property type="entry name" value="MFS"/>
</dbReference>
<keyword evidence="3" id="KW-1003">Cell membrane</keyword>
<accession>A0AAW9NLK9</accession>
<feature type="transmembrane region" description="Helical" evidence="7">
    <location>
        <begin position="352"/>
        <end position="375"/>
    </location>
</feature>
<evidence type="ECO:0000256" key="1">
    <source>
        <dbReference type="ARBA" id="ARBA00004651"/>
    </source>
</evidence>
<protein>
    <submittedName>
        <fullName evidence="8">MFS transporter</fullName>
    </submittedName>
</protein>
<evidence type="ECO:0000256" key="5">
    <source>
        <dbReference type="ARBA" id="ARBA00022989"/>
    </source>
</evidence>
<name>A0AAW9NLK9_9BACL</name>
<sequence length="413" mass="44807">MLSTSNFSKDFLLVVLGQIISILGAAFLRFALSLYVLDLTGRADLFAGLLALSSIPLLLSPFGGALADRFNRRNLMVLFDMISSAIICGLFLSLFMQEPSIIVIGIVMTLLGLVSALYTPAVIASIPLLVADNKLEQANGIVQGIQALSQVAAPVLGGVFYALLPFKTLVLISAILFFCSAILELFITIPFVKQTQQPSILKDLKIGFLYVGKHSFIVKCIVLAASLNFLLIPFFIVGVPIILRIAMQASDMFYGIAMGMIDFATIIGALSIGLFVKHLRMKFLYKWLAMIALLALPIAFSVTPFLLQHSFALSFLIFASCSMTIAILITVLSIFVITAVQKQTPNAHLGKVMAIITASAQCTAPFGQILYGIVFEATQPAMYWSLLLMSCAVLLLALLAKKMWQQTESEATL</sequence>
<evidence type="ECO:0000313" key="8">
    <source>
        <dbReference type="EMBL" id="MEC1178252.1"/>
    </source>
</evidence>
<feature type="transmembrane region" description="Helical" evidence="7">
    <location>
        <begin position="287"/>
        <end position="307"/>
    </location>
</feature>
<feature type="transmembrane region" description="Helical" evidence="7">
    <location>
        <begin position="12"/>
        <end position="37"/>
    </location>
</feature>
<comment type="subcellular location">
    <subcellularLocation>
        <location evidence="1">Cell membrane</location>
        <topology evidence="1">Multi-pass membrane protein</topology>
    </subcellularLocation>
</comment>
<dbReference type="Gene3D" id="1.20.1250.20">
    <property type="entry name" value="MFS general substrate transporter like domains"/>
    <property type="match status" value="1"/>
</dbReference>
<gene>
    <name evidence="8" type="ORF">P9B03_07125</name>
</gene>
<dbReference type="CDD" id="cd06173">
    <property type="entry name" value="MFS_MefA_like"/>
    <property type="match status" value="1"/>
</dbReference>
<dbReference type="PRINTS" id="PR01988">
    <property type="entry name" value="EXPORTERBACE"/>
</dbReference>
<dbReference type="RefSeq" id="WP_326122795.1">
    <property type="nucleotide sequence ID" value="NZ_JARSFG010000010.1"/>
</dbReference>
<dbReference type="InterPro" id="IPR036259">
    <property type="entry name" value="MFS_trans_sf"/>
</dbReference>
<keyword evidence="2" id="KW-0813">Transport</keyword>
<feature type="transmembrane region" description="Helical" evidence="7">
    <location>
        <begin position="381"/>
        <end position="400"/>
    </location>
</feature>
<dbReference type="PANTHER" id="PTHR43266">
    <property type="entry name" value="MACROLIDE-EFFLUX PROTEIN"/>
    <property type="match status" value="1"/>
</dbReference>
<keyword evidence="5 7" id="KW-1133">Transmembrane helix</keyword>
<evidence type="ECO:0000256" key="6">
    <source>
        <dbReference type="ARBA" id="ARBA00023136"/>
    </source>
</evidence>
<dbReference type="GO" id="GO:0005886">
    <property type="term" value="C:plasma membrane"/>
    <property type="evidence" value="ECO:0007669"/>
    <property type="project" value="UniProtKB-SubCell"/>
</dbReference>
<feature type="transmembrane region" description="Helical" evidence="7">
    <location>
        <begin position="252"/>
        <end position="275"/>
    </location>
</feature>
<evidence type="ECO:0000256" key="3">
    <source>
        <dbReference type="ARBA" id="ARBA00022475"/>
    </source>
</evidence>
<feature type="transmembrane region" description="Helical" evidence="7">
    <location>
        <begin position="101"/>
        <end position="129"/>
    </location>
</feature>
<dbReference type="GO" id="GO:0022857">
    <property type="term" value="F:transmembrane transporter activity"/>
    <property type="evidence" value="ECO:0007669"/>
    <property type="project" value="InterPro"/>
</dbReference>
<dbReference type="Proteomes" id="UP001344888">
    <property type="component" value="Unassembled WGS sequence"/>
</dbReference>
<evidence type="ECO:0000256" key="4">
    <source>
        <dbReference type="ARBA" id="ARBA00022692"/>
    </source>
</evidence>
<reference evidence="8 9" key="1">
    <citation type="submission" date="2023-03" db="EMBL/GenBank/DDBJ databases">
        <title>Bacillus Genome Sequencing.</title>
        <authorList>
            <person name="Dunlap C."/>
        </authorList>
    </citation>
    <scope>NUCLEOTIDE SEQUENCE [LARGE SCALE GENOMIC DNA]</scope>
    <source>
        <strain evidence="8 9">B-59205</strain>
    </source>
</reference>
<feature type="transmembrane region" description="Helical" evidence="7">
    <location>
        <begin position="169"/>
        <end position="192"/>
    </location>
</feature>
<feature type="transmembrane region" description="Helical" evidence="7">
    <location>
        <begin position="75"/>
        <end position="95"/>
    </location>
</feature>
<comment type="caution">
    <text evidence="8">The sequence shown here is derived from an EMBL/GenBank/DDBJ whole genome shotgun (WGS) entry which is preliminary data.</text>
</comment>
<feature type="transmembrane region" description="Helical" evidence="7">
    <location>
        <begin position="220"/>
        <end position="246"/>
    </location>
</feature>
<keyword evidence="4 7" id="KW-0812">Transmembrane</keyword>
<evidence type="ECO:0000313" key="9">
    <source>
        <dbReference type="Proteomes" id="UP001344888"/>
    </source>
</evidence>
<feature type="transmembrane region" description="Helical" evidence="7">
    <location>
        <begin position="313"/>
        <end position="340"/>
    </location>
</feature>
<keyword evidence="6 7" id="KW-0472">Membrane</keyword>
<keyword evidence="9" id="KW-1185">Reference proteome</keyword>
<dbReference type="AlphaFoldDB" id="A0AAW9NLK9"/>
<proteinExistence type="predicted"/>
<evidence type="ECO:0000256" key="2">
    <source>
        <dbReference type="ARBA" id="ARBA00022448"/>
    </source>
</evidence>
<dbReference type="EMBL" id="JARSFG010000010">
    <property type="protein sequence ID" value="MEC1178252.1"/>
    <property type="molecule type" value="Genomic_DNA"/>
</dbReference>